<keyword evidence="3" id="KW-1185">Reference proteome</keyword>
<sequence length="63" mass="7100">MGRSESESKSEREREIEAVRNDKRSRYQPAIIDQIAIKLPINIGRGVDVAEKRGTAETISQTD</sequence>
<gene>
    <name evidence="2" type="ORF">PADG_11410</name>
</gene>
<protein>
    <submittedName>
        <fullName evidence="2">Uncharacterized protein</fullName>
    </submittedName>
</protein>
<proteinExistence type="predicted"/>
<dbReference type="HOGENOM" id="CLU_2886406_0_0_1"/>
<dbReference type="Proteomes" id="UP000001628">
    <property type="component" value="Unassembled WGS sequence"/>
</dbReference>
<dbReference type="GeneID" id="22587307"/>
<evidence type="ECO:0000313" key="2">
    <source>
        <dbReference type="EMBL" id="KGM92579.1"/>
    </source>
</evidence>
<evidence type="ECO:0000313" key="3">
    <source>
        <dbReference type="Proteomes" id="UP000001628"/>
    </source>
</evidence>
<organism evidence="2 3">
    <name type="scientific">Paracoccidioides brasiliensis (strain Pb18)</name>
    <dbReference type="NCBI Taxonomy" id="502780"/>
    <lineage>
        <taxon>Eukaryota</taxon>
        <taxon>Fungi</taxon>
        <taxon>Dikarya</taxon>
        <taxon>Ascomycota</taxon>
        <taxon>Pezizomycotina</taxon>
        <taxon>Eurotiomycetes</taxon>
        <taxon>Eurotiomycetidae</taxon>
        <taxon>Onygenales</taxon>
        <taxon>Ajellomycetaceae</taxon>
        <taxon>Paracoccidioides</taxon>
    </lineage>
</organism>
<dbReference type="AlphaFoldDB" id="A0A0A0HTQ2"/>
<feature type="region of interest" description="Disordered" evidence="1">
    <location>
        <begin position="1"/>
        <end position="22"/>
    </location>
</feature>
<dbReference type="RefSeq" id="XP_010757959.1">
    <property type="nucleotide sequence ID" value="XM_010759657.1"/>
</dbReference>
<dbReference type="KEGG" id="pbn:PADG_11410"/>
<evidence type="ECO:0000256" key="1">
    <source>
        <dbReference type="SAM" id="MobiDB-lite"/>
    </source>
</evidence>
<reference evidence="2 3" key="1">
    <citation type="journal article" date="2011" name="PLoS Genet.">
        <title>Comparative genomic analysis of human fungal pathogens causing paracoccidioidomycosis.</title>
        <authorList>
            <person name="Desjardins C.A."/>
            <person name="Champion M.D."/>
            <person name="Holder J.W."/>
            <person name="Muszewska A."/>
            <person name="Goldberg J."/>
            <person name="Bailao A.M."/>
            <person name="Brigido M.M."/>
            <person name="Ferreira M.E."/>
            <person name="Garcia A.M."/>
            <person name="Grynberg M."/>
            <person name="Gujja S."/>
            <person name="Heiman D.I."/>
            <person name="Henn M.R."/>
            <person name="Kodira C.D."/>
            <person name="Leon-Narvaez H."/>
            <person name="Longo L.V."/>
            <person name="Ma L.J."/>
            <person name="Malavazi I."/>
            <person name="Matsuo A.L."/>
            <person name="Morais F.V."/>
            <person name="Pereira M."/>
            <person name="Rodriguez-Brito S."/>
            <person name="Sakthikumar S."/>
            <person name="Salem-Izacc S.M."/>
            <person name="Sykes S.M."/>
            <person name="Teixeira M.M."/>
            <person name="Vallejo M.C."/>
            <person name="Walter M.E."/>
            <person name="Yandava C."/>
            <person name="Young S."/>
            <person name="Zeng Q."/>
            <person name="Zucker J."/>
            <person name="Felipe M.S."/>
            <person name="Goldman G.H."/>
            <person name="Haas B.J."/>
            <person name="McEwen J.G."/>
            <person name="Nino-Vega G."/>
            <person name="Puccia R."/>
            <person name="San-Blas G."/>
            <person name="Soares C.M."/>
            <person name="Birren B.W."/>
            <person name="Cuomo C.A."/>
        </authorList>
    </citation>
    <scope>NUCLEOTIDE SEQUENCE [LARGE SCALE GENOMIC DNA]</scope>
    <source>
        <strain evidence="2 3">Pb18</strain>
    </source>
</reference>
<name>A0A0A0HTQ2_PARBD</name>
<dbReference type="EMBL" id="KN275958">
    <property type="protein sequence ID" value="KGM92579.1"/>
    <property type="molecule type" value="Genomic_DNA"/>
</dbReference>
<accession>A0A0A0HTQ2</accession>
<dbReference type="VEuPathDB" id="FungiDB:PADG_11410"/>
<dbReference type="InParanoid" id="A0A0A0HTQ2"/>